<comment type="caution">
    <text evidence="1">The sequence shown here is derived from an EMBL/GenBank/DDBJ whole genome shotgun (WGS) entry which is preliminary data.</text>
</comment>
<dbReference type="EMBL" id="AUSU01004063">
    <property type="protein sequence ID" value="EPS65748.1"/>
    <property type="molecule type" value="Genomic_DNA"/>
</dbReference>
<accession>S8DRK1</accession>
<evidence type="ECO:0000313" key="2">
    <source>
        <dbReference type="Proteomes" id="UP000015453"/>
    </source>
</evidence>
<dbReference type="Proteomes" id="UP000015453">
    <property type="component" value="Unassembled WGS sequence"/>
</dbReference>
<reference evidence="1 2" key="1">
    <citation type="journal article" date="2013" name="BMC Genomics">
        <title>The miniature genome of a carnivorous plant Genlisea aurea contains a low number of genes and short non-coding sequences.</title>
        <authorList>
            <person name="Leushkin E.V."/>
            <person name="Sutormin R.A."/>
            <person name="Nabieva E.R."/>
            <person name="Penin A.A."/>
            <person name="Kondrashov A.S."/>
            <person name="Logacheva M.D."/>
        </authorList>
    </citation>
    <scope>NUCLEOTIDE SEQUENCE [LARGE SCALE GENOMIC DNA]</scope>
</reference>
<name>S8DRK1_9LAMI</name>
<gene>
    <name evidence="1" type="ORF">M569_09033</name>
</gene>
<evidence type="ECO:0000313" key="1">
    <source>
        <dbReference type="EMBL" id="EPS65748.1"/>
    </source>
</evidence>
<dbReference type="AlphaFoldDB" id="S8DRK1"/>
<feature type="non-terminal residue" evidence="1">
    <location>
        <position position="171"/>
    </location>
</feature>
<protein>
    <submittedName>
        <fullName evidence="1">Uncharacterized protein</fullName>
    </submittedName>
</protein>
<organism evidence="1 2">
    <name type="scientific">Genlisea aurea</name>
    <dbReference type="NCBI Taxonomy" id="192259"/>
    <lineage>
        <taxon>Eukaryota</taxon>
        <taxon>Viridiplantae</taxon>
        <taxon>Streptophyta</taxon>
        <taxon>Embryophyta</taxon>
        <taxon>Tracheophyta</taxon>
        <taxon>Spermatophyta</taxon>
        <taxon>Magnoliopsida</taxon>
        <taxon>eudicotyledons</taxon>
        <taxon>Gunneridae</taxon>
        <taxon>Pentapetalae</taxon>
        <taxon>asterids</taxon>
        <taxon>lamiids</taxon>
        <taxon>Lamiales</taxon>
        <taxon>Lentibulariaceae</taxon>
        <taxon>Genlisea</taxon>
    </lineage>
</organism>
<sequence length="171" mass="19042">SGDEILTSGKGTESIERNYESGFQFSEANGRKLLCCTNNEDFLIGSQNLDAVRNSSDLRDMNGFNVGANKNEKGYSNGVSDESLFVPFRSMSLGHVEETNRTDDLFSEIRFKNQKLVIETQGNTVNYEPNDLSLMPERGIGGRSSAEYNLVDLDNEMQFCARGSKERLGQD</sequence>
<dbReference type="OrthoDB" id="1928292at2759"/>
<proteinExistence type="predicted"/>
<keyword evidence="2" id="KW-1185">Reference proteome</keyword>
<feature type="non-terminal residue" evidence="1">
    <location>
        <position position="1"/>
    </location>
</feature>